<gene>
    <name evidence="1" type="ORF">CONCODRAFT_85159</name>
</gene>
<name>A0A137P6N6_CONC2</name>
<keyword evidence="2" id="KW-1185">Reference proteome</keyword>
<dbReference type="Gene3D" id="3.80.10.10">
    <property type="entry name" value="Ribonuclease Inhibitor"/>
    <property type="match status" value="1"/>
</dbReference>
<evidence type="ECO:0008006" key="3">
    <source>
        <dbReference type="Google" id="ProtNLM"/>
    </source>
</evidence>
<evidence type="ECO:0000313" key="1">
    <source>
        <dbReference type="EMBL" id="KXN70680.1"/>
    </source>
</evidence>
<dbReference type="SUPFAM" id="SSF52047">
    <property type="entry name" value="RNI-like"/>
    <property type="match status" value="1"/>
</dbReference>
<dbReference type="InterPro" id="IPR032675">
    <property type="entry name" value="LRR_dom_sf"/>
</dbReference>
<accession>A0A137P6N6</accession>
<dbReference type="EMBL" id="KQ964496">
    <property type="protein sequence ID" value="KXN70680.1"/>
    <property type="molecule type" value="Genomic_DNA"/>
</dbReference>
<dbReference type="Proteomes" id="UP000070444">
    <property type="component" value="Unassembled WGS sequence"/>
</dbReference>
<dbReference type="AlphaFoldDB" id="A0A137P6N6"/>
<evidence type="ECO:0000313" key="2">
    <source>
        <dbReference type="Proteomes" id="UP000070444"/>
    </source>
</evidence>
<protein>
    <recommendedName>
        <fullName evidence="3">F-box domain-containing protein</fullName>
    </recommendedName>
</protein>
<organism evidence="1 2">
    <name type="scientific">Conidiobolus coronatus (strain ATCC 28846 / CBS 209.66 / NRRL 28638)</name>
    <name type="common">Delacroixia coronata</name>
    <dbReference type="NCBI Taxonomy" id="796925"/>
    <lineage>
        <taxon>Eukaryota</taxon>
        <taxon>Fungi</taxon>
        <taxon>Fungi incertae sedis</taxon>
        <taxon>Zoopagomycota</taxon>
        <taxon>Entomophthoromycotina</taxon>
        <taxon>Entomophthoromycetes</taxon>
        <taxon>Entomophthorales</taxon>
        <taxon>Ancylistaceae</taxon>
        <taxon>Conidiobolus</taxon>
    </lineage>
</organism>
<sequence length="431" mass="50775">MELNKIDNKINWNLILLFQELRDCLPKNDLIQLSLINKALRQRLKPRLFYHINFIKFPSNLDKFTYLKDIRGEVQIKAKVKQFIEEFKTISKLVIELSIGDYFNLYFLSSTTLICNNLTQLSFNLMHIPLTTMKKVLDNCKNLEGLLLQFVKVVEWTHSEFTINGLELPDNLKSLTIRSSFLERSPLESDPMTIDYIYYGRTLYISKLRLFNSKSNQLESIELSGYSEYDIIEINKFLETQTILISLSIQGNIINQETFDILQSLARLENFTISGSDYNTNWKTVNIPSLTQLKSLKIYYPSFYTILSQDFVVKFPNLNSLTILYNEEFIDEVLKHPGLRKLTIYYQFLTKFQHELPPNNLRYLEIGLNSPYNIDFVSLKHCKELRILKISDNSDKKKYLKEKLINYYKGMGDNWRVRVSSNNFTCYKLNT</sequence>
<proteinExistence type="predicted"/>
<reference evidence="1 2" key="1">
    <citation type="journal article" date="2015" name="Genome Biol. Evol.">
        <title>Phylogenomic analyses indicate that early fungi evolved digesting cell walls of algal ancestors of land plants.</title>
        <authorList>
            <person name="Chang Y."/>
            <person name="Wang S."/>
            <person name="Sekimoto S."/>
            <person name="Aerts A.L."/>
            <person name="Choi C."/>
            <person name="Clum A."/>
            <person name="LaButti K.M."/>
            <person name="Lindquist E.A."/>
            <person name="Yee Ngan C."/>
            <person name="Ohm R.A."/>
            <person name="Salamov A.A."/>
            <person name="Grigoriev I.V."/>
            <person name="Spatafora J.W."/>
            <person name="Berbee M.L."/>
        </authorList>
    </citation>
    <scope>NUCLEOTIDE SEQUENCE [LARGE SCALE GENOMIC DNA]</scope>
    <source>
        <strain evidence="1 2">NRRL 28638</strain>
    </source>
</reference>